<dbReference type="Pfam" id="PF05042">
    <property type="entry name" value="Caleosin"/>
    <property type="match status" value="1"/>
</dbReference>
<dbReference type="EMBL" id="QVQW01000135">
    <property type="protein sequence ID" value="RKU39886.1"/>
    <property type="molecule type" value="Genomic_DNA"/>
</dbReference>
<feature type="transmembrane region" description="Helical" evidence="2">
    <location>
        <begin position="97"/>
        <end position="115"/>
    </location>
</feature>
<accession>A0A420XWC1</accession>
<evidence type="ECO:0000256" key="1">
    <source>
        <dbReference type="ARBA" id="ARBA00006765"/>
    </source>
</evidence>
<keyword evidence="2" id="KW-0472">Membrane</keyword>
<comment type="caution">
    <text evidence="3">The sequence shown here is derived from an EMBL/GenBank/DDBJ whole genome shotgun (WGS) entry which is preliminary data.</text>
</comment>
<name>A0A420XWC1_9PEZI</name>
<dbReference type="GO" id="GO:0005509">
    <property type="term" value="F:calcium ion binding"/>
    <property type="evidence" value="ECO:0007669"/>
    <property type="project" value="TreeGrafter"/>
</dbReference>
<dbReference type="PANTHER" id="PTHR31495">
    <property type="entry name" value="PEROXYGENASE 3-RELATED"/>
    <property type="match status" value="1"/>
</dbReference>
<comment type="similarity">
    <text evidence="1">Belongs to the caleosin family.</text>
</comment>
<dbReference type="SUPFAM" id="SSF47473">
    <property type="entry name" value="EF-hand"/>
    <property type="match status" value="1"/>
</dbReference>
<dbReference type="PANTHER" id="PTHR31495:SF0">
    <property type="entry name" value="BINDING PROTEIN CALEOSIN, PUTATIVE (AFU_ORTHOLOGUE AFUA_5G13750)-RELATED"/>
    <property type="match status" value="1"/>
</dbReference>
<keyword evidence="2" id="KW-1133">Transmembrane helix</keyword>
<dbReference type="STRING" id="177199.A0A420XWC1"/>
<sequence length="257" mass="29631">MGVPTYTNGTEPTFTRSVAHSSVTSQRPQAVDAANTVSYPSIARANAAVSIDKPNGDAGYSERFKDYTVLQQHVLFWDRDGDGQIFPYDTYIGFRELGFNILFSIFAMLIINVNFSYPTRLAYSYIPDVRFRLYVPSIHKAKHGSDSGVYDTEGRFLPQKFEDNFSKWDKRGDGTLTFWELFDLMKGNRCAADPYGWGAAFFEWMTTWLLIQQDGKVYKEDVRGVYDGSIFWRIREQRMKTKPWRQGYGLTGDYSKY</sequence>
<dbReference type="InterPro" id="IPR007736">
    <property type="entry name" value="Caleosin-related"/>
</dbReference>
<proteinExistence type="inferred from homology"/>
<evidence type="ECO:0000313" key="4">
    <source>
        <dbReference type="Proteomes" id="UP000275385"/>
    </source>
</evidence>
<dbReference type="GO" id="GO:0004497">
    <property type="term" value="F:monooxygenase activity"/>
    <property type="evidence" value="ECO:0007669"/>
    <property type="project" value="TreeGrafter"/>
</dbReference>
<dbReference type="AlphaFoldDB" id="A0A420XWC1"/>
<dbReference type="OrthoDB" id="640742at2759"/>
<organism evidence="3 4">
    <name type="scientific">Coniochaeta pulveracea</name>
    <dbReference type="NCBI Taxonomy" id="177199"/>
    <lineage>
        <taxon>Eukaryota</taxon>
        <taxon>Fungi</taxon>
        <taxon>Dikarya</taxon>
        <taxon>Ascomycota</taxon>
        <taxon>Pezizomycotina</taxon>
        <taxon>Sordariomycetes</taxon>
        <taxon>Sordariomycetidae</taxon>
        <taxon>Coniochaetales</taxon>
        <taxon>Coniochaetaceae</taxon>
        <taxon>Coniochaeta</taxon>
    </lineage>
</organism>
<reference evidence="3 4" key="1">
    <citation type="submission" date="2018-08" db="EMBL/GenBank/DDBJ databases">
        <title>Draft genome of the lignicolous fungus Coniochaeta pulveracea.</title>
        <authorList>
            <person name="Borstlap C.J."/>
            <person name="De Witt R.N."/>
            <person name="Botha A."/>
            <person name="Volschenk H."/>
        </authorList>
    </citation>
    <scope>NUCLEOTIDE SEQUENCE [LARGE SCALE GENOMIC DNA]</scope>
    <source>
        <strain evidence="3 4">CAB683</strain>
    </source>
</reference>
<evidence type="ECO:0000256" key="2">
    <source>
        <dbReference type="SAM" id="Phobius"/>
    </source>
</evidence>
<gene>
    <name evidence="3" type="ORF">DL546_000593</name>
</gene>
<protein>
    <submittedName>
        <fullName evidence="3">Uncharacterized protein</fullName>
    </submittedName>
</protein>
<dbReference type="InterPro" id="IPR011992">
    <property type="entry name" value="EF-hand-dom_pair"/>
</dbReference>
<keyword evidence="2" id="KW-0812">Transmembrane</keyword>
<keyword evidence="4" id="KW-1185">Reference proteome</keyword>
<evidence type="ECO:0000313" key="3">
    <source>
        <dbReference type="EMBL" id="RKU39886.1"/>
    </source>
</evidence>
<dbReference type="Proteomes" id="UP000275385">
    <property type="component" value="Unassembled WGS sequence"/>
</dbReference>